<dbReference type="Gene3D" id="2.60.40.10">
    <property type="entry name" value="Immunoglobulins"/>
    <property type="match status" value="2"/>
</dbReference>
<dbReference type="EMBL" id="DXBY01000078">
    <property type="protein sequence ID" value="HIZ35093.1"/>
    <property type="molecule type" value="Genomic_DNA"/>
</dbReference>
<feature type="region of interest" description="Disordered" evidence="1">
    <location>
        <begin position="241"/>
        <end position="266"/>
    </location>
</feature>
<dbReference type="InterPro" id="IPR013783">
    <property type="entry name" value="Ig-like_fold"/>
</dbReference>
<keyword evidence="2" id="KW-0732">Signal</keyword>
<dbReference type="InterPro" id="IPR039448">
    <property type="entry name" value="Beta_helix"/>
</dbReference>
<dbReference type="PANTHER" id="PTHR36453:SF1">
    <property type="entry name" value="RIGHT HANDED BETA HELIX DOMAIN-CONTAINING PROTEIN"/>
    <property type="match status" value="1"/>
</dbReference>
<evidence type="ECO:0000256" key="2">
    <source>
        <dbReference type="SAM" id="SignalP"/>
    </source>
</evidence>
<dbReference type="Proteomes" id="UP000824037">
    <property type="component" value="Unassembled WGS sequence"/>
</dbReference>
<dbReference type="Gene3D" id="2.160.20.10">
    <property type="entry name" value="Single-stranded right-handed beta-helix, Pectin lyase-like"/>
    <property type="match status" value="2"/>
</dbReference>
<proteinExistence type="predicted"/>
<dbReference type="InterPro" id="IPR014756">
    <property type="entry name" value="Ig_E-set"/>
</dbReference>
<feature type="domain" description="Right handed beta helix" evidence="3">
    <location>
        <begin position="553"/>
        <end position="672"/>
    </location>
</feature>
<dbReference type="AlphaFoldDB" id="A0A9D2J3F8"/>
<dbReference type="SMART" id="SM00710">
    <property type="entry name" value="PbH1"/>
    <property type="match status" value="5"/>
</dbReference>
<evidence type="ECO:0000259" key="3">
    <source>
        <dbReference type="Pfam" id="PF13229"/>
    </source>
</evidence>
<feature type="compositionally biased region" description="Basic and acidic residues" evidence="1">
    <location>
        <begin position="255"/>
        <end position="266"/>
    </location>
</feature>
<comment type="caution">
    <text evidence="4">The sequence shown here is derived from an EMBL/GenBank/DDBJ whole genome shotgun (WGS) entry which is preliminary data.</text>
</comment>
<dbReference type="SUPFAM" id="SSF81296">
    <property type="entry name" value="E set domains"/>
    <property type="match status" value="2"/>
</dbReference>
<evidence type="ECO:0000313" key="4">
    <source>
        <dbReference type="EMBL" id="HIZ35093.1"/>
    </source>
</evidence>
<reference evidence="4" key="1">
    <citation type="journal article" date="2021" name="PeerJ">
        <title>Extensive microbial diversity within the chicken gut microbiome revealed by metagenomics and culture.</title>
        <authorList>
            <person name="Gilroy R."/>
            <person name="Ravi A."/>
            <person name="Getino M."/>
            <person name="Pursley I."/>
            <person name="Horton D.L."/>
            <person name="Alikhan N.F."/>
            <person name="Baker D."/>
            <person name="Gharbi K."/>
            <person name="Hall N."/>
            <person name="Watson M."/>
            <person name="Adriaenssens E.M."/>
            <person name="Foster-Nyarko E."/>
            <person name="Jarju S."/>
            <person name="Secka A."/>
            <person name="Antonio M."/>
            <person name="Oren A."/>
            <person name="Chaudhuri R.R."/>
            <person name="La Ragione R."/>
            <person name="Hildebrand F."/>
            <person name="Pallen M.J."/>
        </authorList>
    </citation>
    <scope>NUCLEOTIDE SEQUENCE</scope>
    <source>
        <strain evidence="4">ChiGjej4B4-7305</strain>
    </source>
</reference>
<evidence type="ECO:0000313" key="5">
    <source>
        <dbReference type="Proteomes" id="UP000824037"/>
    </source>
</evidence>
<dbReference type="InterPro" id="IPR006626">
    <property type="entry name" value="PbH1"/>
</dbReference>
<feature type="compositionally biased region" description="Polar residues" evidence="1">
    <location>
        <begin position="244"/>
        <end position="254"/>
    </location>
</feature>
<name>A0A9D2J3F8_9MICO</name>
<sequence length="1134" mass="124074">MRTRQRLRIAALTLALGLTAPLVSTGGTATAEATTGTGPVVYVATDGDDANPGTLAEPFATITAARDALAGRTSAEEVGTVWIRGGQYTLNEAITLSGEENSWVTYGAYRGEDVHLTGAHHLPTEDWDRLGDLSEDELSQTALSSHSRLPENVRDDVWVYDLGEADVNPGTLYKNGFNWVPQPFAPELTVDGGLQTLAQYPNEGDCSTTETECHLWGTGDKWGADGTEDLIQVDLDERFGLQDDWQTSGTTPRSQFEDKKQTREDPDTWSLEEMYRMTPSIFEVGGRLLDGDRYQTWAPETVPTVEDAGTRGFDEYSDIPVQADPAWIEDIDNSQYETEGWLSGYLGNNYAVDMVRILSWDGTTMYTKYPSMYIPQDEWTKVTAINILSELDVAGEYYIDRYDGNDVLYYLPEDGTIEGHDISLSTFDDNFFRLEGTSGVTLRGLTMTDSLTSGVQLLDAHDTLVDGVEIANVSMDAVRIGETTESITAMPDYEAVRGGTGNVVQNSYLHDLGGGGVLLGGGDRDTLEPGNNVARHNEIARFSRLATYTPAGYLYGVGNTFEYNEVYDAPHMAIQIMGNDMQITNNYFHDLVLNAGDQGVIYTGRDYTYLGNEVAYNLFEGIGGSNDAFYMDDGASGMRFHHNVVKDAHSGLYFQSGHSNTANDNVFINVGRTGHDRQYALDGEPGLPVSNAWVVHSRFNAFLDVREGEKYSATPEIVQTWHDHYTSGEHSYTDGEPILFPEIEDWYIPRVSETGEECLPEDYAVDATNGCSRATVWEDPNSLYVPARVEIDHSVIIDGGEYAPSTAHFSEPAAEYTLSTWSEKINTNLVQPESTEAAGFDLDTMQFTEAGQVAESFGTEWVQTWNSLVSRDGIGRPEAGDATELWQTVSQAEEVLATDPDEDTAALEEALSHAIEVGGRTDAGQAEIDEAVQALRAELEALLPPAPGTPVLSDDNAHDGLRGSAYTVTANLWWGQNGTSFRLFENGELIAEEELSDDTPHAQEVQVPIEGRANGEYTYTCELVNAGGVTECEAHTVVVDAAAPGTPVLSHDNWDGDGDFTLRADLWWGTNATSWTLTEDGEQIDTGELTDHTPRAQQVEIPVTGAESGSRTYVITFSNELGSTDSEELTVTVD</sequence>
<protein>
    <submittedName>
        <fullName evidence="4">Right-handed parallel beta-helix repeat-containing protein</fullName>
    </submittedName>
</protein>
<reference evidence="4" key="2">
    <citation type="submission" date="2021-04" db="EMBL/GenBank/DDBJ databases">
        <authorList>
            <person name="Gilroy R."/>
        </authorList>
    </citation>
    <scope>NUCLEOTIDE SEQUENCE</scope>
    <source>
        <strain evidence="4">ChiGjej4B4-7305</strain>
    </source>
</reference>
<organism evidence="4 5">
    <name type="scientific">Candidatus Ruania gallistercoris</name>
    <dbReference type="NCBI Taxonomy" id="2838746"/>
    <lineage>
        <taxon>Bacteria</taxon>
        <taxon>Bacillati</taxon>
        <taxon>Actinomycetota</taxon>
        <taxon>Actinomycetes</taxon>
        <taxon>Micrococcales</taxon>
        <taxon>Ruaniaceae</taxon>
        <taxon>Ruania</taxon>
    </lineage>
</organism>
<feature type="chain" id="PRO_5038439756" evidence="2">
    <location>
        <begin position="26"/>
        <end position="1134"/>
    </location>
</feature>
<dbReference type="GO" id="GO:0005975">
    <property type="term" value="P:carbohydrate metabolic process"/>
    <property type="evidence" value="ECO:0007669"/>
    <property type="project" value="UniProtKB-ARBA"/>
</dbReference>
<accession>A0A9D2J3F8</accession>
<dbReference type="InterPro" id="IPR011050">
    <property type="entry name" value="Pectin_lyase_fold/virulence"/>
</dbReference>
<evidence type="ECO:0000256" key="1">
    <source>
        <dbReference type="SAM" id="MobiDB-lite"/>
    </source>
</evidence>
<dbReference type="PANTHER" id="PTHR36453">
    <property type="entry name" value="SECRETED PROTEIN-RELATED"/>
    <property type="match status" value="1"/>
</dbReference>
<dbReference type="SUPFAM" id="SSF51126">
    <property type="entry name" value="Pectin lyase-like"/>
    <property type="match status" value="1"/>
</dbReference>
<feature type="signal peptide" evidence="2">
    <location>
        <begin position="1"/>
        <end position="25"/>
    </location>
</feature>
<gene>
    <name evidence="4" type="ORF">H9815_04900</name>
</gene>
<dbReference type="Pfam" id="PF13229">
    <property type="entry name" value="Beta_helix"/>
    <property type="match status" value="1"/>
</dbReference>
<dbReference type="InterPro" id="IPR012334">
    <property type="entry name" value="Pectin_lyas_fold"/>
</dbReference>